<sequence>MKKDPVFLEALYLLSPKQYDKISNSFSQKKIFPLKNFRSSNKHYRRSGRCTPLGLFSGVGLGWFNKLSTTIAVPEKIRDQIDMHFLAFCS</sequence>
<feature type="domain" description="Lantibiotic dehydratase N-terminal" evidence="1">
    <location>
        <begin position="3"/>
        <end position="85"/>
    </location>
</feature>
<keyword evidence="5" id="KW-1185">Reference proteome</keyword>
<dbReference type="RefSeq" id="WP_123855512.1">
    <property type="nucleotide sequence ID" value="NZ_CP033912.1"/>
</dbReference>
<protein>
    <recommendedName>
        <fullName evidence="1">Lantibiotic dehydratase N-terminal domain-containing protein</fullName>
    </recommendedName>
</protein>
<organism evidence="2 4">
    <name type="scientific">Chryseobacterium shandongense</name>
    <dbReference type="NCBI Taxonomy" id="1493872"/>
    <lineage>
        <taxon>Bacteria</taxon>
        <taxon>Pseudomonadati</taxon>
        <taxon>Bacteroidota</taxon>
        <taxon>Flavobacteriia</taxon>
        <taxon>Flavobacteriales</taxon>
        <taxon>Weeksellaceae</taxon>
        <taxon>Chryseobacterium group</taxon>
        <taxon>Chryseobacterium</taxon>
    </lineage>
</organism>
<dbReference type="Proteomes" id="UP000274073">
    <property type="component" value="Chromosome"/>
</dbReference>
<dbReference type="Pfam" id="PF04738">
    <property type="entry name" value="Lant_dehydr_N"/>
    <property type="match status" value="1"/>
</dbReference>
<name>A0AAD0YEG4_9FLAO</name>
<gene>
    <name evidence="2" type="ORF">EG349_09165</name>
    <name evidence="3" type="ORF">EG353_07240</name>
</gene>
<reference evidence="4 5" key="1">
    <citation type="submission" date="2018-11" db="EMBL/GenBank/DDBJ databases">
        <title>Proposal to divide the Flavobacteriaceae and reorganize its genera based on Amino Acid Identity values calculated from whole genome sequences.</title>
        <authorList>
            <person name="Nicholson A.C."/>
            <person name="Gulvik C.A."/>
            <person name="Whitney A.M."/>
            <person name="Humrighouse B.W."/>
            <person name="Bell M."/>
            <person name="Holmes B."/>
            <person name="Steigerwalt A.G."/>
            <person name="Villarma A."/>
            <person name="Sheth M."/>
            <person name="Batra D."/>
            <person name="Pryor J."/>
            <person name="Bernardet J.-F."/>
            <person name="Hugo C."/>
            <person name="Kampfer P."/>
            <person name="Newman J."/>
            <person name="McQuiston J.R."/>
        </authorList>
    </citation>
    <scope>NUCLEOTIDE SEQUENCE [LARGE SCALE GENOMIC DNA]</scope>
    <source>
        <strain evidence="2 4">G0207</strain>
        <strain evidence="3 5">H5143</strain>
    </source>
</reference>
<evidence type="ECO:0000313" key="3">
    <source>
        <dbReference type="EMBL" id="AZA95364.1"/>
    </source>
</evidence>
<proteinExistence type="predicted"/>
<dbReference type="AlphaFoldDB" id="A0AAD0YEG4"/>
<dbReference type="EMBL" id="CP033912">
    <property type="protein sequence ID" value="AZA95364.1"/>
    <property type="molecule type" value="Genomic_DNA"/>
</dbReference>
<evidence type="ECO:0000259" key="1">
    <source>
        <dbReference type="Pfam" id="PF04738"/>
    </source>
</evidence>
<evidence type="ECO:0000313" key="4">
    <source>
        <dbReference type="Proteomes" id="UP000274073"/>
    </source>
</evidence>
<evidence type="ECO:0000313" key="5">
    <source>
        <dbReference type="Proteomes" id="UP000281741"/>
    </source>
</evidence>
<accession>A0AAD0YEG4</accession>
<dbReference type="InterPro" id="IPR006827">
    <property type="entry name" value="Lant_deHydtase_N"/>
</dbReference>
<dbReference type="EMBL" id="CP033915">
    <property type="protein sequence ID" value="AZA86938.1"/>
    <property type="molecule type" value="Genomic_DNA"/>
</dbReference>
<evidence type="ECO:0000313" key="2">
    <source>
        <dbReference type="EMBL" id="AZA86938.1"/>
    </source>
</evidence>
<dbReference type="Proteomes" id="UP000281741">
    <property type="component" value="Chromosome"/>
</dbReference>